<feature type="transmembrane region" description="Helical" evidence="1">
    <location>
        <begin position="84"/>
        <end position="101"/>
    </location>
</feature>
<dbReference type="EMBL" id="CAUYUJ010017904">
    <property type="protein sequence ID" value="CAK0878939.1"/>
    <property type="molecule type" value="Genomic_DNA"/>
</dbReference>
<reference evidence="2" key="1">
    <citation type="submission" date="2023-10" db="EMBL/GenBank/DDBJ databases">
        <authorList>
            <person name="Chen Y."/>
            <person name="Shah S."/>
            <person name="Dougan E. K."/>
            <person name="Thang M."/>
            <person name="Chan C."/>
        </authorList>
    </citation>
    <scope>NUCLEOTIDE SEQUENCE [LARGE SCALE GENOMIC DNA]</scope>
</reference>
<protein>
    <submittedName>
        <fullName evidence="2">Uncharacterized protein</fullName>
    </submittedName>
</protein>
<proteinExistence type="predicted"/>
<organism evidence="2 3">
    <name type="scientific">Prorocentrum cordatum</name>
    <dbReference type="NCBI Taxonomy" id="2364126"/>
    <lineage>
        <taxon>Eukaryota</taxon>
        <taxon>Sar</taxon>
        <taxon>Alveolata</taxon>
        <taxon>Dinophyceae</taxon>
        <taxon>Prorocentrales</taxon>
        <taxon>Prorocentraceae</taxon>
        <taxon>Prorocentrum</taxon>
    </lineage>
</organism>
<keyword evidence="1" id="KW-0812">Transmembrane</keyword>
<keyword evidence="1" id="KW-0472">Membrane</keyword>
<evidence type="ECO:0000313" key="3">
    <source>
        <dbReference type="Proteomes" id="UP001189429"/>
    </source>
</evidence>
<sequence length="171" mass="19366">MLRALVRGEGPAHRDRVFGRAEEQPVIGWALPRFYITGCVTWFQTRGVPCDQPLQWWLLVALVTPILHKQTCQHDGTSSSFHKIVLAMELVYVVMGTWLLFSCSTCSDTNSRLYNFVAYYLAYKVLARSLLCFTSCGMMTLMFFIARRGLLDSSHGGMAARPGFVEENRDS</sequence>
<comment type="caution">
    <text evidence="2">The sequence shown here is derived from an EMBL/GenBank/DDBJ whole genome shotgun (WGS) entry which is preliminary data.</text>
</comment>
<evidence type="ECO:0000256" key="1">
    <source>
        <dbReference type="SAM" id="Phobius"/>
    </source>
</evidence>
<feature type="transmembrane region" description="Helical" evidence="1">
    <location>
        <begin position="121"/>
        <end position="145"/>
    </location>
</feature>
<name>A0ABN9W325_9DINO</name>
<keyword evidence="3" id="KW-1185">Reference proteome</keyword>
<dbReference type="Proteomes" id="UP001189429">
    <property type="component" value="Unassembled WGS sequence"/>
</dbReference>
<evidence type="ECO:0000313" key="2">
    <source>
        <dbReference type="EMBL" id="CAK0878939.1"/>
    </source>
</evidence>
<keyword evidence="1" id="KW-1133">Transmembrane helix</keyword>
<accession>A0ABN9W325</accession>
<gene>
    <name evidence="2" type="ORF">PCOR1329_LOCUS62538</name>
</gene>